<dbReference type="InterPro" id="IPR000524">
    <property type="entry name" value="Tscrpt_reg_HTH_GntR"/>
</dbReference>
<dbReference type="GO" id="GO:0003677">
    <property type="term" value="F:DNA binding"/>
    <property type="evidence" value="ECO:0007669"/>
    <property type="project" value="UniProtKB-KW"/>
</dbReference>
<evidence type="ECO:0000256" key="3">
    <source>
        <dbReference type="ARBA" id="ARBA00023163"/>
    </source>
</evidence>
<evidence type="ECO:0000259" key="4">
    <source>
        <dbReference type="PROSITE" id="PS50949"/>
    </source>
</evidence>
<keyword evidence="1" id="KW-0805">Transcription regulation</keyword>
<feature type="domain" description="HTH gntR-type" evidence="4">
    <location>
        <begin position="5"/>
        <end position="72"/>
    </location>
</feature>
<dbReference type="SUPFAM" id="SSF46785">
    <property type="entry name" value="Winged helix' DNA-binding domain"/>
    <property type="match status" value="1"/>
</dbReference>
<organism evidence="5 6">
    <name type="scientific">Gracilibacillus halotolerans</name>
    <dbReference type="NCBI Taxonomy" id="74386"/>
    <lineage>
        <taxon>Bacteria</taxon>
        <taxon>Bacillati</taxon>
        <taxon>Bacillota</taxon>
        <taxon>Bacilli</taxon>
        <taxon>Bacillales</taxon>
        <taxon>Bacillaceae</taxon>
        <taxon>Gracilibacillus</taxon>
    </lineage>
</organism>
<keyword evidence="2 5" id="KW-0238">DNA-binding</keyword>
<name>A0A841RJG6_9BACI</name>
<keyword evidence="6" id="KW-1185">Reference proteome</keyword>
<dbReference type="PANTHER" id="PTHR43537:SF5">
    <property type="entry name" value="UXU OPERON TRANSCRIPTIONAL REGULATOR"/>
    <property type="match status" value="1"/>
</dbReference>
<proteinExistence type="predicted"/>
<evidence type="ECO:0000313" key="6">
    <source>
        <dbReference type="Proteomes" id="UP000572212"/>
    </source>
</evidence>
<dbReference type="RefSeq" id="WP_184246850.1">
    <property type="nucleotide sequence ID" value="NZ_BAAACU010000059.1"/>
</dbReference>
<comment type="caution">
    <text evidence="5">The sequence shown here is derived from an EMBL/GenBank/DDBJ whole genome shotgun (WGS) entry which is preliminary data.</text>
</comment>
<dbReference type="PRINTS" id="PR00035">
    <property type="entry name" value="HTHGNTR"/>
</dbReference>
<dbReference type="InterPro" id="IPR036388">
    <property type="entry name" value="WH-like_DNA-bd_sf"/>
</dbReference>
<reference evidence="5 6" key="1">
    <citation type="submission" date="2020-08" db="EMBL/GenBank/DDBJ databases">
        <title>Genomic Encyclopedia of Type Strains, Phase IV (KMG-IV): sequencing the most valuable type-strain genomes for metagenomic binning, comparative biology and taxonomic classification.</title>
        <authorList>
            <person name="Goeker M."/>
        </authorList>
    </citation>
    <scope>NUCLEOTIDE SEQUENCE [LARGE SCALE GENOMIC DNA]</scope>
    <source>
        <strain evidence="5 6">DSM 11805</strain>
    </source>
</reference>
<dbReference type="SUPFAM" id="SSF48008">
    <property type="entry name" value="GntR ligand-binding domain-like"/>
    <property type="match status" value="1"/>
</dbReference>
<evidence type="ECO:0000256" key="2">
    <source>
        <dbReference type="ARBA" id="ARBA00023125"/>
    </source>
</evidence>
<dbReference type="Pfam" id="PF07729">
    <property type="entry name" value="FCD"/>
    <property type="match status" value="1"/>
</dbReference>
<dbReference type="SMART" id="SM00345">
    <property type="entry name" value="HTH_GNTR"/>
    <property type="match status" value="1"/>
</dbReference>
<dbReference type="SMART" id="SM00895">
    <property type="entry name" value="FCD"/>
    <property type="match status" value="1"/>
</dbReference>
<keyword evidence="3" id="KW-0804">Transcription</keyword>
<dbReference type="Pfam" id="PF00392">
    <property type="entry name" value="GntR"/>
    <property type="match status" value="1"/>
</dbReference>
<gene>
    <name evidence="5" type="ORF">GGQ92_001620</name>
</gene>
<dbReference type="InterPro" id="IPR036390">
    <property type="entry name" value="WH_DNA-bd_sf"/>
</dbReference>
<dbReference type="EMBL" id="JACHON010000005">
    <property type="protein sequence ID" value="MBB6512831.1"/>
    <property type="molecule type" value="Genomic_DNA"/>
</dbReference>
<dbReference type="AlphaFoldDB" id="A0A841RJG6"/>
<dbReference type="PROSITE" id="PS50949">
    <property type="entry name" value="HTH_GNTR"/>
    <property type="match status" value="1"/>
</dbReference>
<dbReference type="PANTHER" id="PTHR43537">
    <property type="entry name" value="TRANSCRIPTIONAL REGULATOR, GNTR FAMILY"/>
    <property type="match status" value="1"/>
</dbReference>
<accession>A0A841RJG6</accession>
<dbReference type="InterPro" id="IPR011711">
    <property type="entry name" value="GntR_C"/>
</dbReference>
<dbReference type="Gene3D" id="1.10.10.10">
    <property type="entry name" value="Winged helix-like DNA-binding domain superfamily/Winged helix DNA-binding domain"/>
    <property type="match status" value="1"/>
</dbReference>
<sequence>MNEALEKRKALKKQIIDLIVECLSNGEKLPSENELKARFDVSRPTLRELLAEFETSGIIVAAQGKGRTVQLPDVSSSIMNGWNILLRARPNTLLELLEVRRVLEKGFLPSVIQSLKLEDLQMMRDLVNRMTEKAKNDEVFNEEDHLFHRTLYSRTNNILLDQLLTAFWELFDEMSEFHRSTKLLEAAELHKKLYETIVIQDVEKAEELLDLHFKDIRSRILDFMS</sequence>
<protein>
    <submittedName>
        <fullName evidence="5">DNA-binding FadR family transcriptional regulator</fullName>
    </submittedName>
</protein>
<dbReference type="InterPro" id="IPR008920">
    <property type="entry name" value="TF_FadR/GntR_C"/>
</dbReference>
<evidence type="ECO:0000313" key="5">
    <source>
        <dbReference type="EMBL" id="MBB6512831.1"/>
    </source>
</evidence>
<evidence type="ECO:0000256" key="1">
    <source>
        <dbReference type="ARBA" id="ARBA00023015"/>
    </source>
</evidence>
<dbReference type="Gene3D" id="1.20.120.530">
    <property type="entry name" value="GntR ligand-binding domain-like"/>
    <property type="match status" value="1"/>
</dbReference>
<dbReference type="GO" id="GO:0003700">
    <property type="term" value="F:DNA-binding transcription factor activity"/>
    <property type="evidence" value="ECO:0007669"/>
    <property type="project" value="InterPro"/>
</dbReference>
<dbReference type="Proteomes" id="UP000572212">
    <property type="component" value="Unassembled WGS sequence"/>
</dbReference>